<keyword evidence="8" id="KW-1185">Reference proteome</keyword>
<dbReference type="PANTHER" id="PTHR23502">
    <property type="entry name" value="MAJOR FACILITATOR SUPERFAMILY"/>
    <property type="match status" value="1"/>
</dbReference>
<dbReference type="Gene3D" id="1.20.1250.20">
    <property type="entry name" value="MFS general substrate transporter like domains"/>
    <property type="match status" value="1"/>
</dbReference>
<proteinExistence type="predicted"/>
<evidence type="ECO:0000256" key="4">
    <source>
        <dbReference type="ARBA" id="ARBA00023136"/>
    </source>
</evidence>
<keyword evidence="4 6" id="KW-0472">Membrane</keyword>
<evidence type="ECO:0000256" key="5">
    <source>
        <dbReference type="SAM" id="MobiDB-lite"/>
    </source>
</evidence>
<evidence type="ECO:0000256" key="1">
    <source>
        <dbReference type="ARBA" id="ARBA00004141"/>
    </source>
</evidence>
<feature type="transmembrane region" description="Helical" evidence="6">
    <location>
        <begin position="463"/>
        <end position="483"/>
    </location>
</feature>
<feature type="transmembrane region" description="Helical" evidence="6">
    <location>
        <begin position="209"/>
        <end position="232"/>
    </location>
</feature>
<dbReference type="EMBL" id="JANBVO010000034">
    <property type="protein sequence ID" value="KAJ9137528.1"/>
    <property type="molecule type" value="Genomic_DNA"/>
</dbReference>
<dbReference type="InterPro" id="IPR036259">
    <property type="entry name" value="MFS_trans_sf"/>
</dbReference>
<dbReference type="PANTHER" id="PTHR23502:SF30">
    <property type="entry name" value="TRANSPORTER, PUTATIVE (AFU_ORTHOLOGUE AFUA_8G04702)-RELATED"/>
    <property type="match status" value="1"/>
</dbReference>
<feature type="transmembrane region" description="Helical" evidence="6">
    <location>
        <begin position="495"/>
        <end position="516"/>
    </location>
</feature>
<feature type="transmembrane region" description="Helical" evidence="6">
    <location>
        <begin position="354"/>
        <end position="379"/>
    </location>
</feature>
<organism evidence="7 8">
    <name type="scientific">Pleurostoma richardsiae</name>
    <dbReference type="NCBI Taxonomy" id="41990"/>
    <lineage>
        <taxon>Eukaryota</taxon>
        <taxon>Fungi</taxon>
        <taxon>Dikarya</taxon>
        <taxon>Ascomycota</taxon>
        <taxon>Pezizomycotina</taxon>
        <taxon>Sordariomycetes</taxon>
        <taxon>Sordariomycetidae</taxon>
        <taxon>Calosphaeriales</taxon>
        <taxon>Pleurostomataceae</taxon>
        <taxon>Pleurostoma</taxon>
    </lineage>
</organism>
<feature type="transmembrane region" description="Helical" evidence="6">
    <location>
        <begin position="425"/>
        <end position="451"/>
    </location>
</feature>
<dbReference type="Pfam" id="PF07690">
    <property type="entry name" value="MFS_1"/>
    <property type="match status" value="1"/>
</dbReference>
<dbReference type="Proteomes" id="UP001174694">
    <property type="component" value="Unassembled WGS sequence"/>
</dbReference>
<feature type="transmembrane region" description="Helical" evidence="6">
    <location>
        <begin position="96"/>
        <end position="112"/>
    </location>
</feature>
<sequence length="541" mass="59301">MAPTLDESAIPGTVHLVDLDGSMRMKHSKGHRDIVLVPSPSDDPDDPLNWSRSRKLLSTICIAVFVWSSGLCGFTANSSLTQVAEGMNVPLSTLNSGAGYLFLLAGWGNLFWQPLALQYGKRPVYIVSTVANVALTVWTPSIRTTSQLWANKIVTGFFSAPIESLCEISVADVYFSHERSTYMAAYALSLTGSNFFAPVIGGFITDNLGWQWCYYIPAIIAAAGALFLFFFLEETNYERSMNTGVDTMSADDGILNNQPQRGEKSTTSTSQSAQSSQNGEVHPSPKTYLQKLSFKPSQGKPNRLWRLFKQPLYFLTWPVIVWAGFSYGQNLIWFNVLNATASLILSSAPYNFSAAMIGLAFIAAFLGTVVAALYTGPACDRLAIRLARRKGGIFEPEHRLWLFCINVLLVPGSLILWGVGAAHGVHWFGLVFGMFLLSITTVTGCTLSINYVIDTYQALSGDAIVTCILVRNTMSFAIGYGITPWIENMGYQNCFITAAMIGLVCGCSFFGMIVYGKGLRARSARKYWDIVRKSSELGVAH</sequence>
<evidence type="ECO:0000313" key="7">
    <source>
        <dbReference type="EMBL" id="KAJ9137528.1"/>
    </source>
</evidence>
<keyword evidence="2 6" id="KW-0812">Transmembrane</keyword>
<evidence type="ECO:0008006" key="9">
    <source>
        <dbReference type="Google" id="ProtNLM"/>
    </source>
</evidence>
<feature type="transmembrane region" description="Helical" evidence="6">
    <location>
        <begin position="182"/>
        <end position="203"/>
    </location>
</feature>
<evidence type="ECO:0000256" key="6">
    <source>
        <dbReference type="SAM" id="Phobius"/>
    </source>
</evidence>
<dbReference type="InterPro" id="IPR011701">
    <property type="entry name" value="MFS"/>
</dbReference>
<accession>A0AA38R7F7</accession>
<dbReference type="GO" id="GO:0005886">
    <property type="term" value="C:plasma membrane"/>
    <property type="evidence" value="ECO:0007669"/>
    <property type="project" value="TreeGrafter"/>
</dbReference>
<dbReference type="SUPFAM" id="SSF103473">
    <property type="entry name" value="MFS general substrate transporter"/>
    <property type="match status" value="1"/>
</dbReference>
<feature type="transmembrane region" description="Helical" evidence="6">
    <location>
        <begin position="56"/>
        <end position="76"/>
    </location>
</feature>
<feature type="transmembrane region" description="Helical" evidence="6">
    <location>
        <begin position="400"/>
        <end position="419"/>
    </location>
</feature>
<name>A0AA38R7F7_9PEZI</name>
<feature type="region of interest" description="Disordered" evidence="5">
    <location>
        <begin position="248"/>
        <end position="285"/>
    </location>
</feature>
<dbReference type="GO" id="GO:0022857">
    <property type="term" value="F:transmembrane transporter activity"/>
    <property type="evidence" value="ECO:0007669"/>
    <property type="project" value="InterPro"/>
</dbReference>
<dbReference type="AlphaFoldDB" id="A0AA38R7F7"/>
<feature type="compositionally biased region" description="Low complexity" evidence="5">
    <location>
        <begin position="265"/>
        <end position="277"/>
    </location>
</feature>
<evidence type="ECO:0000256" key="3">
    <source>
        <dbReference type="ARBA" id="ARBA00022989"/>
    </source>
</evidence>
<reference evidence="7" key="1">
    <citation type="submission" date="2022-07" db="EMBL/GenBank/DDBJ databases">
        <title>Fungi with potential for degradation of polypropylene.</title>
        <authorList>
            <person name="Gostincar C."/>
        </authorList>
    </citation>
    <scope>NUCLEOTIDE SEQUENCE</scope>
    <source>
        <strain evidence="7">EXF-13308</strain>
    </source>
</reference>
<evidence type="ECO:0000313" key="8">
    <source>
        <dbReference type="Proteomes" id="UP001174694"/>
    </source>
</evidence>
<gene>
    <name evidence="7" type="ORF">NKR23_g9117</name>
</gene>
<keyword evidence="3 6" id="KW-1133">Transmembrane helix</keyword>
<feature type="transmembrane region" description="Helical" evidence="6">
    <location>
        <begin position="312"/>
        <end position="334"/>
    </location>
</feature>
<protein>
    <recommendedName>
        <fullName evidence="9">MFS transporter</fullName>
    </recommendedName>
</protein>
<evidence type="ECO:0000256" key="2">
    <source>
        <dbReference type="ARBA" id="ARBA00022692"/>
    </source>
</evidence>
<comment type="caution">
    <text evidence="7">The sequence shown here is derived from an EMBL/GenBank/DDBJ whole genome shotgun (WGS) entry which is preliminary data.</text>
</comment>
<comment type="subcellular location">
    <subcellularLocation>
        <location evidence="1">Membrane</location>
        <topology evidence="1">Multi-pass membrane protein</topology>
    </subcellularLocation>
</comment>